<feature type="region of interest" description="Disordered" evidence="1">
    <location>
        <begin position="82"/>
        <end position="105"/>
    </location>
</feature>
<organism evidence="2 3">
    <name type="scientific">Paraburkholderia graminis</name>
    <dbReference type="NCBI Taxonomy" id="60548"/>
    <lineage>
        <taxon>Bacteria</taxon>
        <taxon>Pseudomonadati</taxon>
        <taxon>Pseudomonadota</taxon>
        <taxon>Betaproteobacteria</taxon>
        <taxon>Burkholderiales</taxon>
        <taxon>Burkholderiaceae</taxon>
        <taxon>Paraburkholderia</taxon>
    </lineage>
</organism>
<name>A0ABD5CKT2_9BURK</name>
<protein>
    <recommendedName>
        <fullName evidence="4">DUF4148 domain-containing protein</fullName>
    </recommendedName>
</protein>
<evidence type="ECO:0008006" key="4">
    <source>
        <dbReference type="Google" id="ProtNLM"/>
    </source>
</evidence>
<accession>A0ABD5CKT2</accession>
<reference evidence="2 3" key="1">
    <citation type="submission" date="2023-08" db="EMBL/GenBank/DDBJ databases">
        <title>Genome sequencing of plant associated microbes to promote plant fitness in Sorghum bicolor and Oryza sativa.</title>
        <authorList>
            <person name="Coleman-Derr D."/>
        </authorList>
    </citation>
    <scope>NUCLEOTIDE SEQUENCE [LARGE SCALE GENOMIC DNA]</scope>
    <source>
        <strain evidence="2 3">SLBN-33</strain>
    </source>
</reference>
<dbReference type="RefSeq" id="WP_029966406.1">
    <property type="nucleotide sequence ID" value="NZ_ATXV01000001.1"/>
</dbReference>
<comment type="caution">
    <text evidence="2">The sequence shown here is derived from an EMBL/GenBank/DDBJ whole genome shotgun (WGS) entry which is preliminary data.</text>
</comment>
<evidence type="ECO:0000313" key="2">
    <source>
        <dbReference type="EMBL" id="MDR6205840.1"/>
    </source>
</evidence>
<evidence type="ECO:0000256" key="1">
    <source>
        <dbReference type="SAM" id="MobiDB-lite"/>
    </source>
</evidence>
<dbReference type="AlphaFoldDB" id="A0ABD5CKT2"/>
<dbReference type="Pfam" id="PF13663">
    <property type="entry name" value="DUF4148"/>
    <property type="match status" value="1"/>
</dbReference>
<gene>
    <name evidence="2" type="ORF">QF025_004560</name>
</gene>
<evidence type="ECO:0000313" key="3">
    <source>
        <dbReference type="Proteomes" id="UP001245184"/>
    </source>
</evidence>
<dbReference type="InterPro" id="IPR025421">
    <property type="entry name" value="DUF4148"/>
</dbReference>
<dbReference type="EMBL" id="JAVIZN010000002">
    <property type="protein sequence ID" value="MDR6205840.1"/>
    <property type="molecule type" value="Genomic_DNA"/>
</dbReference>
<sequence>MKDHHAHRATARALFAIISATALVVTSTWARAQASPDAGHPLTRAEVMHELEELEAAGYTPSLGDDSQYPSDIQEAERKVAAMHAAQKSAQMDQDPAMQAMPMQK</sequence>
<proteinExistence type="predicted"/>
<dbReference type="Proteomes" id="UP001245184">
    <property type="component" value="Unassembled WGS sequence"/>
</dbReference>